<dbReference type="InterPro" id="IPR011333">
    <property type="entry name" value="SKP1/BTB/POZ_sf"/>
</dbReference>
<dbReference type="Proteomes" id="UP000076532">
    <property type="component" value="Unassembled WGS sequence"/>
</dbReference>
<keyword evidence="4" id="KW-1185">Reference proteome</keyword>
<name>A0A166DUB7_9AGAM</name>
<accession>A0A166DUB7</accession>
<dbReference type="PROSITE" id="PS50097">
    <property type="entry name" value="BTB"/>
    <property type="match status" value="1"/>
</dbReference>
<dbReference type="InterPro" id="IPR000210">
    <property type="entry name" value="BTB/POZ_dom"/>
</dbReference>
<evidence type="ECO:0000313" key="4">
    <source>
        <dbReference type="Proteomes" id="UP000076532"/>
    </source>
</evidence>
<proteinExistence type="predicted"/>
<dbReference type="Gene3D" id="3.30.710.10">
    <property type="entry name" value="Potassium Channel Kv1.1, Chain A"/>
    <property type="match status" value="1"/>
</dbReference>
<gene>
    <name evidence="3" type="ORF">FIBSPDRAFT_833449</name>
    <name evidence="2" type="ORF">FIBSPDRAFT_838480</name>
</gene>
<protein>
    <recommendedName>
        <fullName evidence="1">BTB domain-containing protein</fullName>
    </recommendedName>
</protein>
<organism evidence="3 4">
    <name type="scientific">Athelia psychrophila</name>
    <dbReference type="NCBI Taxonomy" id="1759441"/>
    <lineage>
        <taxon>Eukaryota</taxon>
        <taxon>Fungi</taxon>
        <taxon>Dikarya</taxon>
        <taxon>Basidiomycota</taxon>
        <taxon>Agaricomycotina</taxon>
        <taxon>Agaricomycetes</taxon>
        <taxon>Agaricomycetidae</taxon>
        <taxon>Atheliales</taxon>
        <taxon>Atheliaceae</taxon>
        <taxon>Athelia</taxon>
    </lineage>
</organism>
<feature type="domain" description="BTB" evidence="1">
    <location>
        <begin position="13"/>
        <end position="85"/>
    </location>
</feature>
<evidence type="ECO:0000313" key="3">
    <source>
        <dbReference type="EMBL" id="KZP15078.1"/>
    </source>
</evidence>
<dbReference type="SUPFAM" id="SSF54695">
    <property type="entry name" value="POZ domain"/>
    <property type="match status" value="1"/>
</dbReference>
<dbReference type="AlphaFoldDB" id="A0A166DUB7"/>
<dbReference type="OrthoDB" id="2593747at2759"/>
<evidence type="ECO:0000313" key="2">
    <source>
        <dbReference type="EMBL" id="KZP10455.1"/>
    </source>
</evidence>
<dbReference type="EMBL" id="KV417609">
    <property type="protein sequence ID" value="KZP15078.1"/>
    <property type="molecule type" value="Genomic_DNA"/>
</dbReference>
<dbReference type="EMBL" id="KV417679">
    <property type="protein sequence ID" value="KZP10455.1"/>
    <property type="molecule type" value="Genomic_DNA"/>
</dbReference>
<reference evidence="3 4" key="1">
    <citation type="journal article" date="2016" name="Mol. Biol. Evol.">
        <title>Comparative Genomics of Early-Diverging Mushroom-Forming Fungi Provides Insights into the Origins of Lignocellulose Decay Capabilities.</title>
        <authorList>
            <person name="Nagy L.G."/>
            <person name="Riley R."/>
            <person name="Tritt A."/>
            <person name="Adam C."/>
            <person name="Daum C."/>
            <person name="Floudas D."/>
            <person name="Sun H."/>
            <person name="Yadav J.S."/>
            <person name="Pangilinan J."/>
            <person name="Larsson K.H."/>
            <person name="Matsuura K."/>
            <person name="Barry K."/>
            <person name="Labutti K."/>
            <person name="Kuo R."/>
            <person name="Ohm R.A."/>
            <person name="Bhattacharya S.S."/>
            <person name="Shirouzu T."/>
            <person name="Yoshinaga Y."/>
            <person name="Martin F.M."/>
            <person name="Grigoriev I.V."/>
            <person name="Hibbett D.S."/>
        </authorList>
    </citation>
    <scope>NUCLEOTIDE SEQUENCE [LARGE SCALE GENOMIC DNA]</scope>
    <source>
        <strain evidence="3 4">CBS 109695</strain>
    </source>
</reference>
<evidence type="ECO:0000259" key="1">
    <source>
        <dbReference type="PROSITE" id="PS50097"/>
    </source>
</evidence>
<sequence length="205" mass="23821">MAVRHPNLYLEDGNIIFLVENTLYRVHRHFFVRQSPVFRDMLSVPSGSDKEEGLSDDAPIRLPVESLDFERFLWLFYNETYEQEALAVEWTSIIELAVMWQFTVISEFAFRKFCELPQVPSIEALELRNRHNFSHLLARDVYMRRCQTRYSLHYAEGNMIGWESCVLISLGLTTYRDGSAGTFASFIEAFEKAKTELAHPIVPSA</sequence>